<feature type="transmembrane region" description="Helical" evidence="1">
    <location>
        <begin position="129"/>
        <end position="148"/>
    </location>
</feature>
<dbReference type="InterPro" id="IPR029058">
    <property type="entry name" value="AB_hydrolase_fold"/>
</dbReference>
<evidence type="ECO:0000313" key="3">
    <source>
        <dbReference type="Proteomes" id="UP000594342"/>
    </source>
</evidence>
<comment type="caution">
    <text evidence="2">The sequence shown here is derived from an EMBL/GenBank/DDBJ whole genome shotgun (WGS) entry which is preliminary data.</text>
</comment>
<keyword evidence="1" id="KW-0812">Transmembrane</keyword>
<accession>A0A5K0U947</accession>
<protein>
    <submittedName>
        <fullName evidence="2">Uncharacterized protein</fullName>
    </submittedName>
</protein>
<keyword evidence="1" id="KW-1133">Transmembrane helix</keyword>
<gene>
    <name evidence="2" type="ORF">YASMINEVIRUS_109</name>
</gene>
<proteinExistence type="predicted"/>
<name>A0A5K0U947_9VIRU</name>
<feature type="transmembrane region" description="Helical" evidence="1">
    <location>
        <begin position="64"/>
        <end position="90"/>
    </location>
</feature>
<evidence type="ECO:0000313" key="2">
    <source>
        <dbReference type="EMBL" id="VBB17646.1"/>
    </source>
</evidence>
<dbReference type="SUPFAM" id="SSF53474">
    <property type="entry name" value="alpha/beta-Hydrolases"/>
    <property type="match status" value="1"/>
</dbReference>
<keyword evidence="3" id="KW-1185">Reference proteome</keyword>
<dbReference type="Proteomes" id="UP000594342">
    <property type="component" value="Unassembled WGS sequence"/>
</dbReference>
<evidence type="ECO:0000256" key="1">
    <source>
        <dbReference type="SAM" id="Phobius"/>
    </source>
</evidence>
<keyword evidence="1" id="KW-0472">Membrane</keyword>
<sequence length="440" mass="51541">MSFFPVLEHPDFTEPYIFDRSINQGRRPLKELKMFVMKKIPLKDYFKGLILKLYRTYQNILQQFYYFDVTMWALLELCFSLFIVVPIQLWSVTYRFLLKPDYYYISRLSIDDTWYASVRMMFYKLSTNIHAVIVFMYMSVYAVILAKINQVNPFKGSIDKTNNLMDNQLLRPYCGEATDKHIIYVPDGPGTQFLDIFIIQNFINNMEYVNMHYFGFEPSVSIKYHRTHPIVQSLMDERSDVNPYTDKRGWFQGIMEVFYRPLFMQYGVLNSRNYRDRLVEDFVARVRNENPKTFTIAGLSMGGVNAICIASELLRRREEFCDVVQKMTGLHLVGAPVHFLSDFAEPLNTDRPFPIYQILSPNDLFGNIPLTPGTSEIGLNDIYVVPIRTMNLLFDPHVSLFINPSVYEMLSHFTVADAPHLKKRLLSKPSNNARVYQTII</sequence>
<dbReference type="EMBL" id="UPSH01000001">
    <property type="protein sequence ID" value="VBB17646.1"/>
    <property type="molecule type" value="Genomic_DNA"/>
</dbReference>
<organism evidence="2 3">
    <name type="scientific">Yasminevirus sp. GU-2018</name>
    <dbReference type="NCBI Taxonomy" id="2420051"/>
    <lineage>
        <taxon>Viruses</taxon>
        <taxon>Varidnaviria</taxon>
        <taxon>Bamfordvirae</taxon>
        <taxon>Nucleocytoviricota</taxon>
        <taxon>Megaviricetes</taxon>
        <taxon>Imitervirales</taxon>
        <taxon>Mimiviridae</taxon>
        <taxon>Klosneuvirinae</taxon>
        <taxon>Yasminevirus</taxon>
        <taxon>Yasminevirus saudimassiliense</taxon>
    </lineage>
</organism>
<reference evidence="2 3" key="1">
    <citation type="submission" date="2018-10" db="EMBL/GenBank/DDBJ databases">
        <authorList>
            <consortium name="IHU Genomes"/>
        </authorList>
    </citation>
    <scope>NUCLEOTIDE SEQUENCE [LARGE SCALE GENOMIC DNA]</scope>
    <source>
        <strain evidence="2 3">A1</strain>
    </source>
</reference>